<name>A0ABW0GRF6_9MICO</name>
<feature type="transmembrane region" description="Helical" evidence="6">
    <location>
        <begin position="194"/>
        <end position="215"/>
    </location>
</feature>
<accession>A0ABW0GRF6</accession>
<evidence type="ECO:0000313" key="7">
    <source>
        <dbReference type="EMBL" id="MFC5380841.1"/>
    </source>
</evidence>
<feature type="transmembrane region" description="Helical" evidence="6">
    <location>
        <begin position="6"/>
        <end position="22"/>
    </location>
</feature>
<feature type="transmembrane region" description="Helical" evidence="6">
    <location>
        <begin position="160"/>
        <end position="182"/>
    </location>
</feature>
<protein>
    <recommendedName>
        <fullName evidence="6">GDT1 family protein</fullName>
    </recommendedName>
</protein>
<evidence type="ECO:0000256" key="5">
    <source>
        <dbReference type="ARBA" id="ARBA00023136"/>
    </source>
</evidence>
<keyword evidence="3 6" id="KW-0812">Transmembrane</keyword>
<dbReference type="EMBL" id="JBHSLD010000007">
    <property type="protein sequence ID" value="MFC5380841.1"/>
    <property type="molecule type" value="Genomic_DNA"/>
</dbReference>
<evidence type="ECO:0000313" key="8">
    <source>
        <dbReference type="Proteomes" id="UP001596122"/>
    </source>
</evidence>
<keyword evidence="8" id="KW-1185">Reference proteome</keyword>
<organism evidence="7 8">
    <name type="scientific">Aquipuribacter nitratireducens</name>
    <dbReference type="NCBI Taxonomy" id="650104"/>
    <lineage>
        <taxon>Bacteria</taxon>
        <taxon>Bacillati</taxon>
        <taxon>Actinomycetota</taxon>
        <taxon>Actinomycetes</taxon>
        <taxon>Micrococcales</taxon>
        <taxon>Intrasporangiaceae</taxon>
        <taxon>Aquipuribacter</taxon>
    </lineage>
</organism>
<dbReference type="PANTHER" id="PTHR12608:SF1">
    <property type="entry name" value="TRANSMEMBRANE PROTEIN 165"/>
    <property type="match status" value="1"/>
</dbReference>
<comment type="subcellular location">
    <subcellularLocation>
        <location evidence="1 6">Membrane</location>
        <topology evidence="1 6">Multi-pass membrane protein</topology>
    </subcellularLocation>
</comment>
<reference evidence="8" key="1">
    <citation type="journal article" date="2019" name="Int. J. Syst. Evol. Microbiol.">
        <title>The Global Catalogue of Microorganisms (GCM) 10K type strain sequencing project: providing services to taxonomists for standard genome sequencing and annotation.</title>
        <authorList>
            <consortium name="The Broad Institute Genomics Platform"/>
            <consortium name="The Broad Institute Genome Sequencing Center for Infectious Disease"/>
            <person name="Wu L."/>
            <person name="Ma J."/>
        </authorList>
    </citation>
    <scope>NUCLEOTIDE SEQUENCE [LARGE SCALE GENOMIC DNA]</scope>
    <source>
        <strain evidence="8">CCUG 43114</strain>
    </source>
</reference>
<evidence type="ECO:0000256" key="6">
    <source>
        <dbReference type="RuleBase" id="RU365102"/>
    </source>
</evidence>
<keyword evidence="5 6" id="KW-0472">Membrane</keyword>
<proteinExistence type="inferred from homology"/>
<feature type="transmembrane region" description="Helical" evidence="6">
    <location>
        <begin position="72"/>
        <end position="91"/>
    </location>
</feature>
<sequence length="216" mass="21422">MTTALGAWLLAAGGAALATFLAEFGDKSQLLAAGLSARLGRRVVLLGVTLGILAVQLVAVLVGAAAGAVLPARPVGIVSGVLFVLVGLWLWRETLGDGHGDDDGDEDGGDVVPGTGRLARRLATATGRSAVLAVALTFALGEMGDKTQLATVAIAAQQDAVATFVGASLGMVAANAVAVEVGARLARVLPQRTVLRGSAVLFVVVGVVVAVLAAVG</sequence>
<dbReference type="PANTHER" id="PTHR12608">
    <property type="entry name" value="TRANSMEMBRANE PROTEIN HTP-1 RELATED"/>
    <property type="match status" value="1"/>
</dbReference>
<dbReference type="InterPro" id="IPR001727">
    <property type="entry name" value="GDT1-like"/>
</dbReference>
<dbReference type="RefSeq" id="WP_340267554.1">
    <property type="nucleotide sequence ID" value="NZ_JBBEOG010000002.1"/>
</dbReference>
<comment type="similarity">
    <text evidence="2 6">Belongs to the GDT1 family.</text>
</comment>
<comment type="caution">
    <text evidence="7">The sequence shown here is derived from an EMBL/GenBank/DDBJ whole genome shotgun (WGS) entry which is preliminary data.</text>
</comment>
<evidence type="ECO:0000256" key="3">
    <source>
        <dbReference type="ARBA" id="ARBA00022692"/>
    </source>
</evidence>
<gene>
    <name evidence="7" type="ORF">ACFPJ6_08565</name>
</gene>
<evidence type="ECO:0000256" key="1">
    <source>
        <dbReference type="ARBA" id="ARBA00004141"/>
    </source>
</evidence>
<evidence type="ECO:0000256" key="4">
    <source>
        <dbReference type="ARBA" id="ARBA00022989"/>
    </source>
</evidence>
<feature type="transmembrane region" description="Helical" evidence="6">
    <location>
        <begin position="43"/>
        <end position="66"/>
    </location>
</feature>
<dbReference type="Pfam" id="PF01169">
    <property type="entry name" value="GDT1"/>
    <property type="match status" value="2"/>
</dbReference>
<keyword evidence="4 6" id="KW-1133">Transmembrane helix</keyword>
<dbReference type="Proteomes" id="UP001596122">
    <property type="component" value="Unassembled WGS sequence"/>
</dbReference>
<evidence type="ECO:0000256" key="2">
    <source>
        <dbReference type="ARBA" id="ARBA00009190"/>
    </source>
</evidence>